<feature type="transmembrane region" description="Helical" evidence="1">
    <location>
        <begin position="7"/>
        <end position="28"/>
    </location>
</feature>
<comment type="caution">
    <text evidence="3">The sequence shown here is derived from an EMBL/GenBank/DDBJ whole genome shotgun (WGS) entry which is preliminary data.</text>
</comment>
<keyword evidence="1" id="KW-0812">Transmembrane</keyword>
<dbReference type="STRING" id="1423734.FC83_GL000003"/>
<dbReference type="eggNOG" id="COG3595">
    <property type="taxonomic scope" value="Bacteria"/>
</dbReference>
<keyword evidence="1" id="KW-0472">Membrane</keyword>
<proteinExistence type="predicted"/>
<dbReference type="RefSeq" id="WP_035455722.1">
    <property type="nucleotide sequence ID" value="NZ_AZGA01000006.1"/>
</dbReference>
<evidence type="ECO:0000313" key="4">
    <source>
        <dbReference type="Proteomes" id="UP000051236"/>
    </source>
</evidence>
<dbReference type="InterPro" id="IPR025164">
    <property type="entry name" value="Toastrack_DUF4097"/>
</dbReference>
<dbReference type="PATRIC" id="fig|1423734.3.peg.3"/>
<dbReference type="Gene3D" id="2.160.20.120">
    <property type="match status" value="1"/>
</dbReference>
<gene>
    <name evidence="3" type="ORF">FC83_GL000003</name>
</gene>
<organism evidence="3 4">
    <name type="scientific">Agrilactobacillus composti DSM 18527 = JCM 14202</name>
    <dbReference type="NCBI Taxonomy" id="1423734"/>
    <lineage>
        <taxon>Bacteria</taxon>
        <taxon>Bacillati</taxon>
        <taxon>Bacillota</taxon>
        <taxon>Bacilli</taxon>
        <taxon>Lactobacillales</taxon>
        <taxon>Lactobacillaceae</taxon>
        <taxon>Agrilactobacillus</taxon>
    </lineage>
</organism>
<keyword evidence="4" id="KW-1185">Reference proteome</keyword>
<evidence type="ECO:0000259" key="2">
    <source>
        <dbReference type="Pfam" id="PF13349"/>
    </source>
</evidence>
<feature type="domain" description="DUF4097" evidence="2">
    <location>
        <begin position="54"/>
        <end position="289"/>
    </location>
</feature>
<evidence type="ECO:0000256" key="1">
    <source>
        <dbReference type="SAM" id="Phobius"/>
    </source>
</evidence>
<protein>
    <recommendedName>
        <fullName evidence="2">DUF4097 domain-containing protein</fullName>
    </recommendedName>
</protein>
<name>X0PHT8_9LACO</name>
<dbReference type="AlphaFoldDB" id="X0PHT8"/>
<sequence>MKNLIKVGAMLFGAGLIIFAVGFLGHGFQSINIVNGRPQITQVEKRSLHPAKFNKMDVNVSYQDVVVKQGNDYEVNVTTMGDDDITSKVVDGVLQIHQSNTTSPFTFGIGSLPADKLEITVPRTAKFSDVTIHSNNGDLTYTSGTVDNLKLSSRSGNLQVTQTQVTKMTNLTTGAGDIRLVNSELNNAKLQTQSGDIRGEGGQLAQGTLNSANGNLTLQGMRFKGATTLNTSSGDNRIENAPKDAGYRLTTDSGDNKLFNRKSTEKQVIVNWDAETRLDLRTSNGDNHVE</sequence>
<dbReference type="Proteomes" id="UP000051236">
    <property type="component" value="Unassembled WGS sequence"/>
</dbReference>
<keyword evidence="1" id="KW-1133">Transmembrane helix</keyword>
<dbReference type="OrthoDB" id="2325902at2"/>
<evidence type="ECO:0000313" key="3">
    <source>
        <dbReference type="EMBL" id="KRM36105.1"/>
    </source>
</evidence>
<reference evidence="3 4" key="1">
    <citation type="journal article" date="2015" name="Genome Announc.">
        <title>Expanding the biotechnology potential of lactobacilli through comparative genomics of 213 strains and associated genera.</title>
        <authorList>
            <person name="Sun Z."/>
            <person name="Harris H.M."/>
            <person name="McCann A."/>
            <person name="Guo C."/>
            <person name="Argimon S."/>
            <person name="Zhang W."/>
            <person name="Yang X."/>
            <person name="Jeffery I.B."/>
            <person name="Cooney J.C."/>
            <person name="Kagawa T.F."/>
            <person name="Liu W."/>
            <person name="Song Y."/>
            <person name="Salvetti E."/>
            <person name="Wrobel A."/>
            <person name="Rasinkangas P."/>
            <person name="Parkhill J."/>
            <person name="Rea M.C."/>
            <person name="O'Sullivan O."/>
            <person name="Ritari J."/>
            <person name="Douillard F.P."/>
            <person name="Paul Ross R."/>
            <person name="Yang R."/>
            <person name="Briner A.E."/>
            <person name="Felis G.E."/>
            <person name="de Vos W.M."/>
            <person name="Barrangou R."/>
            <person name="Klaenhammer T.R."/>
            <person name="Caufield P.W."/>
            <person name="Cui Y."/>
            <person name="Zhang H."/>
            <person name="O'Toole P.W."/>
        </authorList>
    </citation>
    <scope>NUCLEOTIDE SEQUENCE [LARGE SCALE GENOMIC DNA]</scope>
    <source>
        <strain evidence="3 4">DSM 18527</strain>
    </source>
</reference>
<dbReference type="EMBL" id="AZGA01000006">
    <property type="protein sequence ID" value="KRM36105.1"/>
    <property type="molecule type" value="Genomic_DNA"/>
</dbReference>
<accession>X0PHT8</accession>
<dbReference type="Pfam" id="PF13349">
    <property type="entry name" value="DUF4097"/>
    <property type="match status" value="1"/>
</dbReference>